<evidence type="ECO:0000256" key="1">
    <source>
        <dbReference type="SAM" id="MobiDB-lite"/>
    </source>
</evidence>
<accession>A0A1Y1V8C5</accession>
<feature type="signal peptide" evidence="2">
    <location>
        <begin position="1"/>
        <end position="19"/>
    </location>
</feature>
<dbReference type="EMBL" id="MCFH01000027">
    <property type="protein sequence ID" value="ORX48395.1"/>
    <property type="molecule type" value="Genomic_DNA"/>
</dbReference>
<sequence>MLSVYKGLLLFILIANVIAIPVVKRESKDGKSYIFETIRTVLNCICYYEEGETLTNGKIDKYCDCTPEEAQNDKSVVDEDEIETKVNNARYITSQGFEVEEEENFSDVQRYGSADAAFFANVEENEAKQEQENLEDELAIPLFNGDGKFIPKVDDGEDVDIAQMEGDVIEDVPEYDDTDGFPKDTNINETRFALSSELNIGIDNNEIDNDEVINNESVYYDANNKGDFDAVFSDTKLVYNSLPDIDTIKNENEEVVDDFDVKFSNTRYVYNNLDNNNNSNNEEIIYDENGNQVNFEIEMVGEAYEEVAAEDEYDDDVPSRPTIIRDGKKILEMDEPIVGANAKYVIDYYNNEQEINDEIIDENMELDLEEDFNEQPVVKEVDSVNSKNIVSVDNKADKNQEKITSNDNDDKDDLDLNDDDDIRSIYKKLVIKKLKNDIKKIDSEKLIVDIIKEALQGGSNKK</sequence>
<evidence type="ECO:0000313" key="4">
    <source>
        <dbReference type="Proteomes" id="UP000193719"/>
    </source>
</evidence>
<keyword evidence="4" id="KW-1185">Reference proteome</keyword>
<feature type="compositionally biased region" description="Acidic residues" evidence="1">
    <location>
        <begin position="407"/>
        <end position="418"/>
    </location>
</feature>
<keyword evidence="2" id="KW-0732">Signal</keyword>
<protein>
    <submittedName>
        <fullName evidence="3">Uncharacterized protein</fullName>
    </submittedName>
</protein>
<evidence type="ECO:0000313" key="3">
    <source>
        <dbReference type="EMBL" id="ORX48395.1"/>
    </source>
</evidence>
<feature type="region of interest" description="Disordered" evidence="1">
    <location>
        <begin position="395"/>
        <end position="418"/>
    </location>
</feature>
<reference evidence="3 4" key="1">
    <citation type="submission" date="2016-08" db="EMBL/GenBank/DDBJ databases">
        <title>Genomes of anaerobic fungi encode conserved fungal cellulosomes for biomass hydrolysis.</title>
        <authorList>
            <consortium name="DOE Joint Genome Institute"/>
            <person name="Haitjema C.H."/>
            <person name="Gilmore S.P."/>
            <person name="Henske J.K."/>
            <person name="Solomon K.V."/>
            <person name="De Groot R."/>
            <person name="Kuo A."/>
            <person name="Mondo S.J."/>
            <person name="Salamov A.A."/>
            <person name="Labutti K."/>
            <person name="Zhao Z."/>
            <person name="Chiniquy J."/>
            <person name="Barry K."/>
            <person name="Brewer H.M."/>
            <person name="Purvine S.O."/>
            <person name="Wright A.T."/>
            <person name="Boxma B."/>
            <person name="Van Alen T."/>
            <person name="Hackstein J.H."/>
            <person name="Baker S.E."/>
            <person name="Grigoriev I.V."/>
            <person name="O'Malley M.A."/>
        </authorList>
    </citation>
    <scope>NUCLEOTIDE SEQUENCE [LARGE SCALE GENOMIC DNA]</scope>
    <source>
        <strain evidence="4">finn</strain>
    </source>
</reference>
<name>A0A1Y1V8C5_9FUNG</name>
<evidence type="ECO:0000256" key="2">
    <source>
        <dbReference type="SAM" id="SignalP"/>
    </source>
</evidence>
<gene>
    <name evidence="3" type="ORF">BCR36DRAFT_584313</name>
</gene>
<reference evidence="3 4" key="2">
    <citation type="submission" date="2016-08" db="EMBL/GenBank/DDBJ databases">
        <title>Pervasive Adenine N6-methylation of Active Genes in Fungi.</title>
        <authorList>
            <consortium name="DOE Joint Genome Institute"/>
            <person name="Mondo S.J."/>
            <person name="Dannebaum R.O."/>
            <person name="Kuo R.C."/>
            <person name="Labutti K."/>
            <person name="Haridas S."/>
            <person name="Kuo A."/>
            <person name="Salamov A."/>
            <person name="Ahrendt S.R."/>
            <person name="Lipzen A."/>
            <person name="Sullivan W."/>
            <person name="Andreopoulos W.B."/>
            <person name="Clum A."/>
            <person name="Lindquist E."/>
            <person name="Daum C."/>
            <person name="Ramamoorthy G.K."/>
            <person name="Gryganskyi A."/>
            <person name="Culley D."/>
            <person name="Magnuson J.K."/>
            <person name="James T.Y."/>
            <person name="O'Malley M.A."/>
            <person name="Stajich J.E."/>
            <person name="Spatafora J.W."/>
            <person name="Visel A."/>
            <person name="Grigoriev I.V."/>
        </authorList>
    </citation>
    <scope>NUCLEOTIDE SEQUENCE [LARGE SCALE GENOMIC DNA]</scope>
    <source>
        <strain evidence="4">finn</strain>
    </source>
</reference>
<dbReference type="AlphaFoldDB" id="A0A1Y1V8C5"/>
<dbReference type="OrthoDB" id="10613901at2759"/>
<dbReference type="Proteomes" id="UP000193719">
    <property type="component" value="Unassembled WGS sequence"/>
</dbReference>
<organism evidence="3 4">
    <name type="scientific">Piromyces finnis</name>
    <dbReference type="NCBI Taxonomy" id="1754191"/>
    <lineage>
        <taxon>Eukaryota</taxon>
        <taxon>Fungi</taxon>
        <taxon>Fungi incertae sedis</taxon>
        <taxon>Chytridiomycota</taxon>
        <taxon>Chytridiomycota incertae sedis</taxon>
        <taxon>Neocallimastigomycetes</taxon>
        <taxon>Neocallimastigales</taxon>
        <taxon>Neocallimastigaceae</taxon>
        <taxon>Piromyces</taxon>
    </lineage>
</organism>
<proteinExistence type="predicted"/>
<feature type="chain" id="PRO_5013367763" evidence="2">
    <location>
        <begin position="20"/>
        <end position="462"/>
    </location>
</feature>
<comment type="caution">
    <text evidence="3">The sequence shown here is derived from an EMBL/GenBank/DDBJ whole genome shotgun (WGS) entry which is preliminary data.</text>
</comment>
<dbReference type="STRING" id="1754191.A0A1Y1V8C5"/>